<sequence>MRSDTHHRANMGRVSWKDLPHDDYGPRLLLALWAFVCVSGGFIILRIYCKVSRLRGLWLDDHVLIASWCALLAVGAFVTVDVSYDFGKHNWDVARDNWPWLLLYANLGGSFSIIAAAWSKTSFALTLLRITRESSEHWMKRLVWFIIFSVNIALGLNVLFTWVQCRPVEKTWRTATPGSCWHKSIPVNYNVFATSYSGAMDIVLAILPWRILWSLTMTKREKLGVLVAMSMGVFAGAVSFIKIRTLAAIESFDIIDTVELVIWGAAESTVTIIAASIPILRALFRDTKASPARFTADEESTIRQIGTASSATAKVASPKKRRSRSELELVKGKAGLAQGPQDGRSLASRPFGTRTFRINTWGKWGSVAPPVPSKDYDDDARIQDSGSTQLSRR</sequence>
<reference evidence="9" key="1">
    <citation type="submission" date="2021-06" db="EMBL/GenBank/DDBJ databases">
        <title>Comparative genomics, transcriptomics and evolutionary studies reveal genomic signatures of adaptation to plant cell wall in hemibiotrophic fungi.</title>
        <authorList>
            <consortium name="DOE Joint Genome Institute"/>
            <person name="Baroncelli R."/>
            <person name="Diaz J.F."/>
            <person name="Benocci T."/>
            <person name="Peng M."/>
            <person name="Battaglia E."/>
            <person name="Haridas S."/>
            <person name="Andreopoulos W."/>
            <person name="Labutti K."/>
            <person name="Pangilinan J."/>
            <person name="Floch G.L."/>
            <person name="Makela M.R."/>
            <person name="Henrissat B."/>
            <person name="Grigoriev I.V."/>
            <person name="Crouch J.A."/>
            <person name="De Vries R.P."/>
            <person name="Sukno S.A."/>
            <person name="Thon M.R."/>
        </authorList>
    </citation>
    <scope>NUCLEOTIDE SEQUENCE</scope>
    <source>
        <strain evidence="9">MAFF235873</strain>
    </source>
</reference>
<evidence type="ECO:0000313" key="9">
    <source>
        <dbReference type="EMBL" id="KAK2034156.1"/>
    </source>
</evidence>
<gene>
    <name evidence="9" type="ORF">LX32DRAFT_679269</name>
</gene>
<keyword evidence="10" id="KW-1185">Reference proteome</keyword>
<evidence type="ECO:0000259" key="8">
    <source>
        <dbReference type="Pfam" id="PF20684"/>
    </source>
</evidence>
<keyword evidence="3 7" id="KW-1133">Transmembrane helix</keyword>
<dbReference type="Proteomes" id="UP001232148">
    <property type="component" value="Unassembled WGS sequence"/>
</dbReference>
<evidence type="ECO:0000256" key="1">
    <source>
        <dbReference type="ARBA" id="ARBA00004141"/>
    </source>
</evidence>
<comment type="caution">
    <text evidence="9">The sequence shown here is derived from an EMBL/GenBank/DDBJ whole genome shotgun (WGS) entry which is preliminary data.</text>
</comment>
<feature type="transmembrane region" description="Helical" evidence="7">
    <location>
        <begin position="28"/>
        <end position="49"/>
    </location>
</feature>
<feature type="transmembrane region" description="Helical" evidence="7">
    <location>
        <begin position="100"/>
        <end position="121"/>
    </location>
</feature>
<organism evidence="9 10">
    <name type="scientific">Colletotrichum zoysiae</name>
    <dbReference type="NCBI Taxonomy" id="1216348"/>
    <lineage>
        <taxon>Eukaryota</taxon>
        <taxon>Fungi</taxon>
        <taxon>Dikarya</taxon>
        <taxon>Ascomycota</taxon>
        <taxon>Pezizomycotina</taxon>
        <taxon>Sordariomycetes</taxon>
        <taxon>Hypocreomycetidae</taxon>
        <taxon>Glomerellales</taxon>
        <taxon>Glomerellaceae</taxon>
        <taxon>Colletotrichum</taxon>
        <taxon>Colletotrichum graminicola species complex</taxon>
    </lineage>
</organism>
<evidence type="ECO:0000256" key="7">
    <source>
        <dbReference type="SAM" id="Phobius"/>
    </source>
</evidence>
<keyword evidence="4 7" id="KW-0472">Membrane</keyword>
<dbReference type="GO" id="GO:0016020">
    <property type="term" value="C:membrane"/>
    <property type="evidence" value="ECO:0007669"/>
    <property type="project" value="UniProtKB-SubCell"/>
</dbReference>
<dbReference type="PANTHER" id="PTHR33048">
    <property type="entry name" value="PTH11-LIKE INTEGRAL MEMBRANE PROTEIN (AFU_ORTHOLOGUE AFUA_5G11245)"/>
    <property type="match status" value="1"/>
</dbReference>
<dbReference type="InterPro" id="IPR052337">
    <property type="entry name" value="SAT4-like"/>
</dbReference>
<evidence type="ECO:0000256" key="4">
    <source>
        <dbReference type="ARBA" id="ARBA00023136"/>
    </source>
</evidence>
<dbReference type="InterPro" id="IPR049326">
    <property type="entry name" value="Rhodopsin_dom_fungi"/>
</dbReference>
<feature type="region of interest" description="Disordered" evidence="6">
    <location>
        <begin position="362"/>
        <end position="393"/>
    </location>
</feature>
<name>A0AAD9HRX4_9PEZI</name>
<proteinExistence type="inferred from homology"/>
<evidence type="ECO:0000313" key="10">
    <source>
        <dbReference type="Proteomes" id="UP001232148"/>
    </source>
</evidence>
<evidence type="ECO:0000256" key="5">
    <source>
        <dbReference type="ARBA" id="ARBA00038359"/>
    </source>
</evidence>
<evidence type="ECO:0000256" key="6">
    <source>
        <dbReference type="SAM" id="MobiDB-lite"/>
    </source>
</evidence>
<feature type="transmembrane region" description="Helical" evidence="7">
    <location>
        <begin position="191"/>
        <end position="211"/>
    </location>
</feature>
<dbReference type="PANTHER" id="PTHR33048:SF42">
    <property type="entry name" value="INTEGRAL MEMBRANE PROTEIN"/>
    <property type="match status" value="1"/>
</dbReference>
<feature type="domain" description="Rhodopsin" evidence="8">
    <location>
        <begin position="45"/>
        <end position="285"/>
    </location>
</feature>
<feature type="transmembrane region" description="Helical" evidence="7">
    <location>
        <begin position="223"/>
        <end position="241"/>
    </location>
</feature>
<accession>A0AAD9HRX4</accession>
<dbReference type="EMBL" id="MU842816">
    <property type="protein sequence ID" value="KAK2034156.1"/>
    <property type="molecule type" value="Genomic_DNA"/>
</dbReference>
<comment type="subcellular location">
    <subcellularLocation>
        <location evidence="1">Membrane</location>
        <topology evidence="1">Multi-pass membrane protein</topology>
    </subcellularLocation>
</comment>
<dbReference type="AlphaFoldDB" id="A0AAD9HRX4"/>
<comment type="similarity">
    <text evidence="5">Belongs to the SAT4 family.</text>
</comment>
<dbReference type="Pfam" id="PF20684">
    <property type="entry name" value="Fung_rhodopsin"/>
    <property type="match status" value="1"/>
</dbReference>
<feature type="transmembrane region" description="Helical" evidence="7">
    <location>
        <begin position="142"/>
        <end position="163"/>
    </location>
</feature>
<keyword evidence="2 7" id="KW-0812">Transmembrane</keyword>
<evidence type="ECO:0000256" key="3">
    <source>
        <dbReference type="ARBA" id="ARBA00022989"/>
    </source>
</evidence>
<feature type="transmembrane region" description="Helical" evidence="7">
    <location>
        <begin position="261"/>
        <end position="284"/>
    </location>
</feature>
<evidence type="ECO:0000256" key="2">
    <source>
        <dbReference type="ARBA" id="ARBA00022692"/>
    </source>
</evidence>
<protein>
    <recommendedName>
        <fullName evidence="8">Rhodopsin domain-containing protein</fullName>
    </recommendedName>
</protein>
<feature type="compositionally biased region" description="Polar residues" evidence="6">
    <location>
        <begin position="384"/>
        <end position="393"/>
    </location>
</feature>
<feature type="transmembrane region" description="Helical" evidence="7">
    <location>
        <begin position="61"/>
        <end position="80"/>
    </location>
</feature>